<proteinExistence type="predicted"/>
<sequence length="94" mass="10508">MNRVTHDTNSRKFSLTEEDREAFLSYSEIGSEIWNLTHTFVPAHLRGKGLAEVLTRAALEAAKAEGKKIVPSCSYVESFLKRKGKEYSGLVAHP</sequence>
<dbReference type="InterPro" id="IPR045057">
    <property type="entry name" value="Gcn5-rel_NAT"/>
</dbReference>
<keyword evidence="2" id="KW-0808">Transferase</keyword>
<dbReference type="InterPro" id="IPR016181">
    <property type="entry name" value="Acyl_CoA_acyltransferase"/>
</dbReference>
<reference evidence="2" key="1">
    <citation type="journal article" date="2019" name="PLoS Negl. Trop. Dis.">
        <title>Revisiting the worldwide diversity of Leptospira species in the environment.</title>
        <authorList>
            <person name="Vincent A.T."/>
            <person name="Schiettekatte O."/>
            <person name="Bourhy P."/>
            <person name="Veyrier F.J."/>
            <person name="Picardeau M."/>
        </authorList>
    </citation>
    <scope>NUCLEOTIDE SEQUENCE [LARGE SCALE GENOMIC DNA]</scope>
    <source>
        <strain evidence="2">SCS5</strain>
    </source>
</reference>
<dbReference type="SUPFAM" id="SSF55729">
    <property type="entry name" value="Acyl-CoA N-acyltransferases (Nat)"/>
    <property type="match status" value="1"/>
</dbReference>
<comment type="caution">
    <text evidence="2">The sequence shown here is derived from an EMBL/GenBank/DDBJ whole genome shotgun (WGS) entry which is preliminary data.</text>
</comment>
<protein>
    <submittedName>
        <fullName evidence="2">N-acetyltransferase</fullName>
    </submittedName>
</protein>
<evidence type="ECO:0000259" key="1">
    <source>
        <dbReference type="PROSITE" id="PS51729"/>
    </source>
</evidence>
<keyword evidence="3" id="KW-1185">Reference proteome</keyword>
<feature type="domain" description="N-acetyltransferase" evidence="1">
    <location>
        <begin position="5"/>
        <end position="92"/>
    </location>
</feature>
<dbReference type="GO" id="GO:0016740">
    <property type="term" value="F:transferase activity"/>
    <property type="evidence" value="ECO:0007669"/>
    <property type="project" value="UniProtKB-KW"/>
</dbReference>
<dbReference type="EMBL" id="RQEV01000015">
    <property type="protein sequence ID" value="TGK15623.1"/>
    <property type="molecule type" value="Genomic_DNA"/>
</dbReference>
<dbReference type="RefSeq" id="WP_135814343.1">
    <property type="nucleotide sequence ID" value="NZ_RQEV01000015.1"/>
</dbReference>
<dbReference type="AlphaFoldDB" id="A0A4R9GLJ6"/>
<name>A0A4R9GLJ6_9LEPT</name>
<organism evidence="2 3">
    <name type="scientific">Leptospira fluminis</name>
    <dbReference type="NCBI Taxonomy" id="2484979"/>
    <lineage>
        <taxon>Bacteria</taxon>
        <taxon>Pseudomonadati</taxon>
        <taxon>Spirochaetota</taxon>
        <taxon>Spirochaetia</taxon>
        <taxon>Leptospirales</taxon>
        <taxon>Leptospiraceae</taxon>
        <taxon>Leptospira</taxon>
    </lineage>
</organism>
<dbReference type="PANTHER" id="PTHR31435:SF9">
    <property type="entry name" value="PROTEIN NATD1"/>
    <property type="match status" value="1"/>
</dbReference>
<gene>
    <name evidence="2" type="ORF">EHO61_14805</name>
</gene>
<dbReference type="OrthoDB" id="9793389at2"/>
<evidence type="ECO:0000313" key="3">
    <source>
        <dbReference type="Proteomes" id="UP000297855"/>
    </source>
</evidence>
<dbReference type="PANTHER" id="PTHR31435">
    <property type="entry name" value="PROTEIN NATD1"/>
    <property type="match status" value="1"/>
</dbReference>
<dbReference type="Pfam" id="PF14542">
    <property type="entry name" value="Acetyltransf_CG"/>
    <property type="match status" value="1"/>
</dbReference>
<evidence type="ECO:0000313" key="2">
    <source>
        <dbReference type="EMBL" id="TGK15623.1"/>
    </source>
</evidence>
<accession>A0A4R9GLJ6</accession>
<dbReference type="PROSITE" id="PS51729">
    <property type="entry name" value="GNAT_YJDJ"/>
    <property type="match status" value="1"/>
</dbReference>
<dbReference type="Gene3D" id="3.40.630.30">
    <property type="match status" value="1"/>
</dbReference>
<dbReference type="InterPro" id="IPR031165">
    <property type="entry name" value="GNAT_YJDJ"/>
</dbReference>
<dbReference type="Proteomes" id="UP000297855">
    <property type="component" value="Unassembled WGS sequence"/>
</dbReference>